<gene>
    <name evidence="1" type="ORF">BT62DRAFT_901533</name>
</gene>
<protein>
    <submittedName>
        <fullName evidence="1">Uncharacterized protein</fullName>
    </submittedName>
</protein>
<evidence type="ECO:0000313" key="2">
    <source>
        <dbReference type="Proteomes" id="UP000812287"/>
    </source>
</evidence>
<dbReference type="AlphaFoldDB" id="A0A9P8AQ48"/>
<dbReference type="GeneID" id="66105757"/>
<accession>A0A9P8AQ48</accession>
<dbReference type="EMBL" id="MU250542">
    <property type="protein sequence ID" value="KAG7444003.1"/>
    <property type="molecule type" value="Genomic_DNA"/>
</dbReference>
<name>A0A9P8AQ48_9AGAR</name>
<sequence length="90" mass="9876">VSSRTTPLLSVPSGQSAYADPKIATETITKLGKLDASPDILVLIAHDCTVPNVIDEFPESVNDWKAKGWKEKLTWAFLEKDSLAFRFGKA</sequence>
<dbReference type="OrthoDB" id="10250730at2759"/>
<comment type="caution">
    <text evidence="1">The sequence shown here is derived from an EMBL/GenBank/DDBJ whole genome shotgun (WGS) entry which is preliminary data.</text>
</comment>
<dbReference type="RefSeq" id="XP_043037503.1">
    <property type="nucleotide sequence ID" value="XM_043183460.1"/>
</dbReference>
<evidence type="ECO:0000313" key="1">
    <source>
        <dbReference type="EMBL" id="KAG7444003.1"/>
    </source>
</evidence>
<feature type="non-terminal residue" evidence="1">
    <location>
        <position position="1"/>
    </location>
</feature>
<proteinExistence type="predicted"/>
<organism evidence="1 2">
    <name type="scientific">Guyanagaster necrorhizus</name>
    <dbReference type="NCBI Taxonomy" id="856835"/>
    <lineage>
        <taxon>Eukaryota</taxon>
        <taxon>Fungi</taxon>
        <taxon>Dikarya</taxon>
        <taxon>Basidiomycota</taxon>
        <taxon>Agaricomycotina</taxon>
        <taxon>Agaricomycetes</taxon>
        <taxon>Agaricomycetidae</taxon>
        <taxon>Agaricales</taxon>
        <taxon>Marasmiineae</taxon>
        <taxon>Physalacriaceae</taxon>
        <taxon>Guyanagaster</taxon>
    </lineage>
</organism>
<keyword evidence="2" id="KW-1185">Reference proteome</keyword>
<reference evidence="1" key="1">
    <citation type="submission" date="2020-11" db="EMBL/GenBank/DDBJ databases">
        <title>Adaptations for nitrogen fixation in a non-lichenized fungal sporocarp promotes dispersal by wood-feeding termites.</title>
        <authorList>
            <consortium name="DOE Joint Genome Institute"/>
            <person name="Koch R.A."/>
            <person name="Yoon G."/>
            <person name="Arayal U."/>
            <person name="Lail K."/>
            <person name="Amirebrahimi M."/>
            <person name="Labutti K."/>
            <person name="Lipzen A."/>
            <person name="Riley R."/>
            <person name="Barry K."/>
            <person name="Henrissat B."/>
            <person name="Grigoriev I.V."/>
            <person name="Herr J.R."/>
            <person name="Aime M.C."/>
        </authorList>
    </citation>
    <scope>NUCLEOTIDE SEQUENCE</scope>
    <source>
        <strain evidence="1">MCA 3950</strain>
    </source>
</reference>
<dbReference type="Proteomes" id="UP000812287">
    <property type="component" value="Unassembled WGS sequence"/>
</dbReference>